<name>A0A7S1YZH8_9STRA</name>
<feature type="signal peptide" evidence="2">
    <location>
        <begin position="1"/>
        <end position="31"/>
    </location>
</feature>
<keyword evidence="2" id="KW-0732">Signal</keyword>
<protein>
    <recommendedName>
        <fullName evidence="4">4Fe-4S ferredoxin-type domain-containing protein</fullName>
    </recommendedName>
</protein>
<evidence type="ECO:0000256" key="2">
    <source>
        <dbReference type="SAM" id="SignalP"/>
    </source>
</evidence>
<dbReference type="Pfam" id="PF13370">
    <property type="entry name" value="Fer4_13"/>
    <property type="match status" value="1"/>
</dbReference>
<feature type="compositionally biased region" description="Basic and acidic residues" evidence="1">
    <location>
        <begin position="405"/>
        <end position="424"/>
    </location>
</feature>
<dbReference type="EMBL" id="HBGN01012031">
    <property type="protein sequence ID" value="CAD9323667.1"/>
    <property type="molecule type" value="Transcribed_RNA"/>
</dbReference>
<sequence length="424" mass="46940">MKHCHELNNNVSTTSALSAAVLLVSLISSSAFTSPTSSLTSSSCGGVGKTHQPVAFASVTRSSCSGARGAGVNRETGRLFSDQYGSDEDPNYWSSSNDPSYEDQEDWQEMLAKRNQASSWSAFEPSEEGDEDTGDVGMITEDSDDLVDDTEAWLDVLSSITADEINFMNTEADRADKVRRMQEFGLNKDAISNTLGVAVDETLEKDEDNEVMEKFKEVTAESGFGMYLEEDIDLEAVESHSTVEIDDETGDPVRSQMVYVDEHTCIGCTNCAMIAQSTFFMESTNGRARVFDQWGDDDETIQIAIETCPVDCIHYVPYDELKRLEVERRDQNINFKARLVNQGEYGGGVAHRVGGSTQFTGPQKISGNMGSRCNNCPSRGCKNCPMYGVGQNPNFEAKEKKRKEKIAQKRMKEEMERRNKSAEL</sequence>
<reference evidence="3" key="1">
    <citation type="submission" date="2021-01" db="EMBL/GenBank/DDBJ databases">
        <authorList>
            <person name="Corre E."/>
            <person name="Pelletier E."/>
            <person name="Niang G."/>
            <person name="Scheremetjew M."/>
            <person name="Finn R."/>
            <person name="Kale V."/>
            <person name="Holt S."/>
            <person name="Cochrane G."/>
            <person name="Meng A."/>
            <person name="Brown T."/>
            <person name="Cohen L."/>
        </authorList>
    </citation>
    <scope>NUCLEOTIDE SEQUENCE</scope>
    <source>
        <strain evidence="3">Pop2</strain>
    </source>
</reference>
<dbReference type="PANTHER" id="PTHR45295:SF1">
    <property type="entry name" value="CHAPERONE PROTEIN DNAJ C76, CHLOROPLASTIC"/>
    <property type="match status" value="1"/>
</dbReference>
<dbReference type="SUPFAM" id="SSF54862">
    <property type="entry name" value="4Fe-4S ferredoxins"/>
    <property type="match status" value="1"/>
</dbReference>
<evidence type="ECO:0000256" key="1">
    <source>
        <dbReference type="SAM" id="MobiDB-lite"/>
    </source>
</evidence>
<gene>
    <name evidence="3" type="ORF">DBRI1063_LOCUS7666</name>
</gene>
<evidence type="ECO:0008006" key="4">
    <source>
        <dbReference type="Google" id="ProtNLM"/>
    </source>
</evidence>
<proteinExistence type="predicted"/>
<feature type="chain" id="PRO_5031520066" description="4Fe-4S ferredoxin-type domain-containing protein" evidence="2">
    <location>
        <begin position="32"/>
        <end position="424"/>
    </location>
</feature>
<accession>A0A7S1YZH8</accession>
<feature type="region of interest" description="Disordered" evidence="1">
    <location>
        <begin position="393"/>
        <end position="424"/>
    </location>
</feature>
<feature type="region of interest" description="Disordered" evidence="1">
    <location>
        <begin position="64"/>
        <end position="135"/>
    </location>
</feature>
<organism evidence="3">
    <name type="scientific">Ditylum brightwellii</name>
    <dbReference type="NCBI Taxonomy" id="49249"/>
    <lineage>
        <taxon>Eukaryota</taxon>
        <taxon>Sar</taxon>
        <taxon>Stramenopiles</taxon>
        <taxon>Ochrophyta</taxon>
        <taxon>Bacillariophyta</taxon>
        <taxon>Mediophyceae</taxon>
        <taxon>Lithodesmiophycidae</taxon>
        <taxon>Lithodesmiales</taxon>
        <taxon>Lithodesmiaceae</taxon>
        <taxon>Ditylum</taxon>
    </lineage>
</organism>
<evidence type="ECO:0000313" key="3">
    <source>
        <dbReference type="EMBL" id="CAD9323667.1"/>
    </source>
</evidence>
<dbReference type="AlphaFoldDB" id="A0A7S1YZH8"/>
<dbReference type="PANTHER" id="PTHR45295">
    <property type="entry name" value="CHAPERONE PROTEIN DNAJ C76, CHLOROPLASTIC"/>
    <property type="match status" value="1"/>
</dbReference>
<feature type="compositionally biased region" description="Acidic residues" evidence="1">
    <location>
        <begin position="125"/>
        <end position="134"/>
    </location>
</feature>
<dbReference type="Gene3D" id="3.30.70.20">
    <property type="match status" value="1"/>
</dbReference>